<dbReference type="Proteomes" id="UP001642360">
    <property type="component" value="Unassembled WGS sequence"/>
</dbReference>
<dbReference type="InterPro" id="IPR057670">
    <property type="entry name" value="SH3_retrovirus"/>
</dbReference>
<gene>
    <name evidence="3" type="ORF">ILEXP_LOCUS37786</name>
</gene>
<evidence type="ECO:0000256" key="1">
    <source>
        <dbReference type="SAM" id="Phobius"/>
    </source>
</evidence>
<dbReference type="AlphaFoldDB" id="A0ABC8TG16"/>
<accession>A0ABC8TG16</accession>
<name>A0ABC8TG16_9AQUA</name>
<reference evidence="3 4" key="1">
    <citation type="submission" date="2024-02" db="EMBL/GenBank/DDBJ databases">
        <authorList>
            <person name="Vignale AGUSTIN F."/>
            <person name="Sosa J E."/>
            <person name="Modenutti C."/>
        </authorList>
    </citation>
    <scope>NUCLEOTIDE SEQUENCE [LARGE SCALE GENOMIC DNA]</scope>
</reference>
<sequence>MGKVHTLSLYLIPPYLLKFLNVFVMSVTWGLGLINLTFVLPSVFLGYSHTQKRYRCYSPTLRRYFTSADVTFNEEVPYFSAPEQPLHLDFGQSTPQPLPLPSPTPLSIASPSPAPLCVYSRRVQSSVEIPMPTSLPSPNLSFSGNSDSLLIGVRKGTRSCITNHLIDNFVSYDALSPAFFYFTKHLSAISIPKTLQGALSHPGWRNTMEVEMDALHQNGTWILFSYRQKNGRVVVDRYTQLSLI</sequence>
<keyword evidence="1" id="KW-0812">Transmembrane</keyword>
<keyword evidence="1" id="KW-0472">Membrane</keyword>
<proteinExistence type="predicted"/>
<dbReference type="Pfam" id="PF25597">
    <property type="entry name" value="SH3_retrovirus"/>
    <property type="match status" value="1"/>
</dbReference>
<feature type="domain" description="Retroviral polymerase SH3-like" evidence="2">
    <location>
        <begin position="42"/>
        <end position="79"/>
    </location>
</feature>
<evidence type="ECO:0000313" key="4">
    <source>
        <dbReference type="Proteomes" id="UP001642360"/>
    </source>
</evidence>
<feature type="transmembrane region" description="Helical" evidence="1">
    <location>
        <begin position="20"/>
        <end position="45"/>
    </location>
</feature>
<protein>
    <recommendedName>
        <fullName evidence="2">Retroviral polymerase SH3-like domain-containing protein</fullName>
    </recommendedName>
</protein>
<keyword evidence="4" id="KW-1185">Reference proteome</keyword>
<dbReference type="EMBL" id="CAUOFW020005058">
    <property type="protein sequence ID" value="CAK9168394.1"/>
    <property type="molecule type" value="Genomic_DNA"/>
</dbReference>
<organism evidence="3 4">
    <name type="scientific">Ilex paraguariensis</name>
    <name type="common">yerba mate</name>
    <dbReference type="NCBI Taxonomy" id="185542"/>
    <lineage>
        <taxon>Eukaryota</taxon>
        <taxon>Viridiplantae</taxon>
        <taxon>Streptophyta</taxon>
        <taxon>Embryophyta</taxon>
        <taxon>Tracheophyta</taxon>
        <taxon>Spermatophyta</taxon>
        <taxon>Magnoliopsida</taxon>
        <taxon>eudicotyledons</taxon>
        <taxon>Gunneridae</taxon>
        <taxon>Pentapetalae</taxon>
        <taxon>asterids</taxon>
        <taxon>campanulids</taxon>
        <taxon>Aquifoliales</taxon>
        <taxon>Aquifoliaceae</taxon>
        <taxon>Ilex</taxon>
    </lineage>
</organism>
<evidence type="ECO:0000313" key="3">
    <source>
        <dbReference type="EMBL" id="CAK9168394.1"/>
    </source>
</evidence>
<comment type="caution">
    <text evidence="3">The sequence shown here is derived from an EMBL/GenBank/DDBJ whole genome shotgun (WGS) entry which is preliminary data.</text>
</comment>
<keyword evidence="1" id="KW-1133">Transmembrane helix</keyword>
<evidence type="ECO:0000259" key="2">
    <source>
        <dbReference type="Pfam" id="PF25597"/>
    </source>
</evidence>